<keyword evidence="2" id="KW-1185">Reference proteome</keyword>
<comment type="caution">
    <text evidence="1">The sequence shown here is derived from an EMBL/GenBank/DDBJ whole genome shotgun (WGS) entry which is preliminary data.</text>
</comment>
<name>A0AAV7T8X2_PLEWA</name>
<evidence type="ECO:0000313" key="1">
    <source>
        <dbReference type="EMBL" id="KAJ1172984.1"/>
    </source>
</evidence>
<accession>A0AAV7T8X2</accession>
<proteinExistence type="predicted"/>
<reference evidence="1" key="1">
    <citation type="journal article" date="2022" name="bioRxiv">
        <title>Sequencing and chromosome-scale assembly of the giantPleurodeles waltlgenome.</title>
        <authorList>
            <person name="Brown T."/>
            <person name="Elewa A."/>
            <person name="Iarovenko S."/>
            <person name="Subramanian E."/>
            <person name="Araus A.J."/>
            <person name="Petzold A."/>
            <person name="Susuki M."/>
            <person name="Suzuki K.-i.T."/>
            <person name="Hayashi T."/>
            <person name="Toyoda A."/>
            <person name="Oliveira C."/>
            <person name="Osipova E."/>
            <person name="Leigh N.D."/>
            <person name="Simon A."/>
            <person name="Yun M.H."/>
        </authorList>
    </citation>
    <scope>NUCLEOTIDE SEQUENCE</scope>
    <source>
        <strain evidence="1">20211129_DDA</strain>
        <tissue evidence="1">Liver</tissue>
    </source>
</reference>
<dbReference type="AlphaFoldDB" id="A0AAV7T8X2"/>
<evidence type="ECO:0008006" key="3">
    <source>
        <dbReference type="Google" id="ProtNLM"/>
    </source>
</evidence>
<protein>
    <recommendedName>
        <fullName evidence="3">Mutator family transposase</fullName>
    </recommendedName>
</protein>
<gene>
    <name evidence="1" type="ORF">NDU88_004826</name>
</gene>
<evidence type="ECO:0000313" key="2">
    <source>
        <dbReference type="Proteomes" id="UP001066276"/>
    </source>
</evidence>
<dbReference type="EMBL" id="JANPWB010000007">
    <property type="protein sequence ID" value="KAJ1172984.1"/>
    <property type="molecule type" value="Genomic_DNA"/>
</dbReference>
<sequence length="210" mass="23320">MNVRSARDVIQSRLVVDSRIPLARGEPRVGDRPIATGGSGSGRVFQERALTPVDVDRLEFYLTEYDRPLDADLLVQGFRDGFRLGYQGPRVRRRAENLRSVRGKEELVQQKLAKEVQEGRMAGPFSVWPLRNLTVSPIGVVPKKERGQFRLIHHLSWPEGSSVNDFILEALTKVSYASVDVAVTMVEQLGLGALMAKTDIKALIRTLAGG</sequence>
<dbReference type="Proteomes" id="UP001066276">
    <property type="component" value="Chromosome 4_1"/>
</dbReference>
<organism evidence="1 2">
    <name type="scientific">Pleurodeles waltl</name>
    <name type="common">Iberian ribbed newt</name>
    <dbReference type="NCBI Taxonomy" id="8319"/>
    <lineage>
        <taxon>Eukaryota</taxon>
        <taxon>Metazoa</taxon>
        <taxon>Chordata</taxon>
        <taxon>Craniata</taxon>
        <taxon>Vertebrata</taxon>
        <taxon>Euteleostomi</taxon>
        <taxon>Amphibia</taxon>
        <taxon>Batrachia</taxon>
        <taxon>Caudata</taxon>
        <taxon>Salamandroidea</taxon>
        <taxon>Salamandridae</taxon>
        <taxon>Pleurodelinae</taxon>
        <taxon>Pleurodeles</taxon>
    </lineage>
</organism>